<name>A0A7Y3TZG9_9GAMM</name>
<dbReference type="InterPro" id="IPR011206">
    <property type="entry name" value="Citrate_lyase_beta/mcl1/mcl2"/>
</dbReference>
<dbReference type="GO" id="GO:0006107">
    <property type="term" value="P:oxaloacetate metabolic process"/>
    <property type="evidence" value="ECO:0007669"/>
    <property type="project" value="TreeGrafter"/>
</dbReference>
<dbReference type="PANTHER" id="PTHR32308:SF10">
    <property type="entry name" value="CITRATE LYASE SUBUNIT BETA"/>
    <property type="match status" value="1"/>
</dbReference>
<evidence type="ECO:0000256" key="4">
    <source>
        <dbReference type="PIRSR" id="PIRSR015582-2"/>
    </source>
</evidence>
<evidence type="ECO:0000256" key="3">
    <source>
        <dbReference type="ARBA" id="ARBA00022842"/>
    </source>
</evidence>
<dbReference type="Pfam" id="PF15617">
    <property type="entry name" value="C-C_Bond_Lyase"/>
    <property type="match status" value="1"/>
</dbReference>
<dbReference type="AlphaFoldDB" id="A0A7Y3TZG9"/>
<evidence type="ECO:0000256" key="2">
    <source>
        <dbReference type="ARBA" id="ARBA00022723"/>
    </source>
</evidence>
<comment type="cofactor">
    <cofactor evidence="1">
        <name>Mg(2+)</name>
        <dbReference type="ChEBI" id="CHEBI:18420"/>
    </cofactor>
</comment>
<dbReference type="Proteomes" id="UP000588806">
    <property type="component" value="Unassembled WGS sequence"/>
</dbReference>
<dbReference type="RefSeq" id="WP_171703023.1">
    <property type="nucleotide sequence ID" value="NZ_JABFHI010000006.1"/>
</dbReference>
<accession>A0A7Y3TZG9</accession>
<reference evidence="5 6" key="1">
    <citation type="submission" date="2020-05" db="EMBL/GenBank/DDBJ databases">
        <authorList>
            <person name="Ruan W."/>
            <person name="Jeon C.O."/>
            <person name="Chun B.H."/>
        </authorList>
    </citation>
    <scope>NUCLEOTIDE SEQUENCE [LARGE SCALE GENOMIC DNA]</scope>
    <source>
        <strain evidence="5 6">TBZ9</strain>
    </source>
</reference>
<evidence type="ECO:0000313" key="5">
    <source>
        <dbReference type="EMBL" id="NOG32560.1"/>
    </source>
</evidence>
<dbReference type="GO" id="GO:0000287">
    <property type="term" value="F:magnesium ion binding"/>
    <property type="evidence" value="ECO:0007669"/>
    <property type="project" value="TreeGrafter"/>
</dbReference>
<dbReference type="InterPro" id="IPR015813">
    <property type="entry name" value="Pyrv/PenolPyrv_kinase-like_dom"/>
</dbReference>
<organism evidence="5 6">
    <name type="scientific">Vreelandella azerica</name>
    <dbReference type="NCBI Taxonomy" id="2732867"/>
    <lineage>
        <taxon>Bacteria</taxon>
        <taxon>Pseudomonadati</taxon>
        <taxon>Pseudomonadota</taxon>
        <taxon>Gammaproteobacteria</taxon>
        <taxon>Oceanospirillales</taxon>
        <taxon>Halomonadaceae</taxon>
        <taxon>Vreelandella</taxon>
    </lineage>
</organism>
<dbReference type="PANTHER" id="PTHR32308">
    <property type="entry name" value="LYASE BETA SUBUNIT, PUTATIVE (AFU_ORTHOLOGUE AFUA_4G13030)-RELATED"/>
    <property type="match status" value="1"/>
</dbReference>
<sequence length="327" mass="35357">MHRFDAYSLGATLYMPVLHPRVADILHGRLPPPAASIVLCLEDALAAQDVDDGLRCLDQLMSDLPQRLPVRTFLRPRNREMAYALSARTAGTAIEGLVAPKVVPETLPDWLALTRDAGLAVMPTLESACFFDPGKICALRDILDDHPEDASRLAAIRLGGNDLLSTLALRRERGITSWEGPLGWVLSMASSILIAAGYPVAAPVYDVIDDLETLRRETLRDVAAGFISKTVIHPAQTPVINRAFQVLRADVEHARAALDSEAQAVFKVGGMMCEPATHRAWARRTLARQKVFGVIGEVDTTTGVHATEAAPSGQYHPLAAASHTPIS</sequence>
<keyword evidence="6" id="KW-1185">Reference proteome</keyword>
<dbReference type="InterPro" id="IPR040442">
    <property type="entry name" value="Pyrv_kinase-like_dom_sf"/>
</dbReference>
<dbReference type="EMBL" id="JABFHI010000006">
    <property type="protein sequence ID" value="NOG32560.1"/>
    <property type="molecule type" value="Genomic_DNA"/>
</dbReference>
<protein>
    <submittedName>
        <fullName evidence="5">HpcH/HpaI aldolase/citrate lyase family protein</fullName>
    </submittedName>
</protein>
<evidence type="ECO:0000313" key="6">
    <source>
        <dbReference type="Proteomes" id="UP000588806"/>
    </source>
</evidence>
<dbReference type="InterPro" id="IPR039480">
    <property type="entry name" value="C-C_Bond_Lyase-like"/>
</dbReference>
<keyword evidence="3 4" id="KW-0460">Magnesium</keyword>
<feature type="binding site" evidence="4">
    <location>
        <position position="162"/>
    </location>
    <ligand>
        <name>Mg(2+)</name>
        <dbReference type="ChEBI" id="CHEBI:18420"/>
    </ligand>
</feature>
<dbReference type="GO" id="GO:0016829">
    <property type="term" value="F:lyase activity"/>
    <property type="evidence" value="ECO:0007669"/>
    <property type="project" value="UniProtKB-KW"/>
</dbReference>
<dbReference type="PIRSF" id="PIRSF015582">
    <property type="entry name" value="Cit_lyase_B"/>
    <property type="match status" value="1"/>
</dbReference>
<evidence type="ECO:0000256" key="1">
    <source>
        <dbReference type="ARBA" id="ARBA00001946"/>
    </source>
</evidence>
<keyword evidence="5" id="KW-0456">Lyase</keyword>
<gene>
    <name evidence="5" type="ORF">HLB35_13770</name>
</gene>
<comment type="caution">
    <text evidence="5">The sequence shown here is derived from an EMBL/GenBank/DDBJ whole genome shotgun (WGS) entry which is preliminary data.</text>
</comment>
<proteinExistence type="predicted"/>
<keyword evidence="2 4" id="KW-0479">Metal-binding</keyword>
<dbReference type="SUPFAM" id="SSF51621">
    <property type="entry name" value="Phosphoenolpyruvate/pyruvate domain"/>
    <property type="match status" value="1"/>
</dbReference>
<reference evidence="5 6" key="2">
    <citation type="submission" date="2020-06" db="EMBL/GenBank/DDBJ databases">
        <title>Halomonas songnenensis sp. nov., a moderately halophilic bacterium isolated from saline and alkaline soils.</title>
        <authorList>
            <person name="Jiang J."/>
            <person name="Pan Y."/>
        </authorList>
    </citation>
    <scope>NUCLEOTIDE SEQUENCE [LARGE SCALE GENOMIC DNA]</scope>
    <source>
        <strain evidence="5 6">TBZ9</strain>
    </source>
</reference>
<dbReference type="Gene3D" id="3.20.20.60">
    <property type="entry name" value="Phosphoenolpyruvate-binding domains"/>
    <property type="match status" value="1"/>
</dbReference>